<reference evidence="1" key="1">
    <citation type="submission" date="2014-09" db="EMBL/GenBank/DDBJ databases">
        <authorList>
            <person name="Magalhaes I.L.F."/>
            <person name="Oliveira U."/>
            <person name="Santos F.R."/>
            <person name="Vidigal T.H.D.A."/>
            <person name="Brescovit A.D."/>
            <person name="Santos A.J."/>
        </authorList>
    </citation>
    <scope>NUCLEOTIDE SEQUENCE</scope>
    <source>
        <tissue evidence="1">Shoot tissue taken approximately 20 cm above the soil surface</tissue>
    </source>
</reference>
<name>A0A0A9D2F4_ARUDO</name>
<reference evidence="1" key="2">
    <citation type="journal article" date="2015" name="Data Brief">
        <title>Shoot transcriptome of the giant reed, Arundo donax.</title>
        <authorList>
            <person name="Barrero R.A."/>
            <person name="Guerrero F.D."/>
            <person name="Moolhuijzen P."/>
            <person name="Goolsby J.A."/>
            <person name="Tidwell J."/>
            <person name="Bellgard S.E."/>
            <person name="Bellgard M.I."/>
        </authorList>
    </citation>
    <scope>NUCLEOTIDE SEQUENCE</scope>
    <source>
        <tissue evidence="1">Shoot tissue taken approximately 20 cm above the soil surface</tissue>
    </source>
</reference>
<evidence type="ECO:0000313" key="1">
    <source>
        <dbReference type="EMBL" id="JAD80868.1"/>
    </source>
</evidence>
<proteinExistence type="predicted"/>
<sequence length="79" mass="9114">MQVMQLSLSMVKKLSRRERRQELGTAGIQSYPIVVSYVQKDLMLINKVHISLQSQTRKTAVQNREILRVEETISLATEI</sequence>
<organism evidence="1">
    <name type="scientific">Arundo donax</name>
    <name type="common">Giant reed</name>
    <name type="synonym">Donax arundinaceus</name>
    <dbReference type="NCBI Taxonomy" id="35708"/>
    <lineage>
        <taxon>Eukaryota</taxon>
        <taxon>Viridiplantae</taxon>
        <taxon>Streptophyta</taxon>
        <taxon>Embryophyta</taxon>
        <taxon>Tracheophyta</taxon>
        <taxon>Spermatophyta</taxon>
        <taxon>Magnoliopsida</taxon>
        <taxon>Liliopsida</taxon>
        <taxon>Poales</taxon>
        <taxon>Poaceae</taxon>
        <taxon>PACMAD clade</taxon>
        <taxon>Arundinoideae</taxon>
        <taxon>Arundineae</taxon>
        <taxon>Arundo</taxon>
    </lineage>
</organism>
<protein>
    <submittedName>
        <fullName evidence="1">Uncharacterized protein</fullName>
    </submittedName>
</protein>
<dbReference type="AlphaFoldDB" id="A0A0A9D2F4"/>
<dbReference type="EMBL" id="GBRH01217027">
    <property type="protein sequence ID" value="JAD80868.1"/>
    <property type="molecule type" value="Transcribed_RNA"/>
</dbReference>
<accession>A0A0A9D2F4</accession>